<accession>A0A167KSJ0</accession>
<dbReference type="RefSeq" id="WP_155735587.1">
    <property type="nucleotide sequence ID" value="NZ_AUYC01000028.1"/>
</dbReference>
<sequence length="49" mass="5446">MLNSAATCGNTQTAPETTNTMTTQPQIQWMAWFSKIGRALSLNHAVMYK</sequence>
<protein>
    <submittedName>
        <fullName evidence="2">Uncharacterized protein</fullName>
    </submittedName>
</protein>
<gene>
    <name evidence="2" type="ORF">N473_17400</name>
</gene>
<organism evidence="2 3">
    <name type="scientific">Pseudoalteromonas luteoviolacea CPMOR-1</name>
    <dbReference type="NCBI Taxonomy" id="1365248"/>
    <lineage>
        <taxon>Bacteria</taxon>
        <taxon>Pseudomonadati</taxon>
        <taxon>Pseudomonadota</taxon>
        <taxon>Gammaproteobacteria</taxon>
        <taxon>Alteromonadales</taxon>
        <taxon>Pseudoalteromonadaceae</taxon>
        <taxon>Pseudoalteromonas</taxon>
    </lineage>
</organism>
<feature type="region of interest" description="Disordered" evidence="1">
    <location>
        <begin position="1"/>
        <end position="21"/>
    </location>
</feature>
<dbReference type="Proteomes" id="UP000076486">
    <property type="component" value="Unassembled WGS sequence"/>
</dbReference>
<dbReference type="EMBL" id="AUYC01000028">
    <property type="protein sequence ID" value="KZN63205.1"/>
    <property type="molecule type" value="Genomic_DNA"/>
</dbReference>
<dbReference type="PATRIC" id="fig|1365248.3.peg.2400"/>
<evidence type="ECO:0000313" key="3">
    <source>
        <dbReference type="Proteomes" id="UP000076486"/>
    </source>
</evidence>
<evidence type="ECO:0000313" key="2">
    <source>
        <dbReference type="EMBL" id="KZN63205.1"/>
    </source>
</evidence>
<proteinExistence type="predicted"/>
<dbReference type="AlphaFoldDB" id="A0A167KSJ0"/>
<name>A0A167KSJ0_9GAMM</name>
<evidence type="ECO:0000256" key="1">
    <source>
        <dbReference type="SAM" id="MobiDB-lite"/>
    </source>
</evidence>
<comment type="caution">
    <text evidence="2">The sequence shown here is derived from an EMBL/GenBank/DDBJ whole genome shotgun (WGS) entry which is preliminary data.</text>
</comment>
<reference evidence="2 3" key="1">
    <citation type="submission" date="2013-07" db="EMBL/GenBank/DDBJ databases">
        <title>Comparative Genomic and Metabolomic Analysis of Twelve Strains of Pseudoalteromonas luteoviolacea.</title>
        <authorList>
            <person name="Vynne N.G."/>
            <person name="Mansson M."/>
            <person name="Gram L."/>
        </authorList>
    </citation>
    <scope>NUCLEOTIDE SEQUENCE [LARGE SCALE GENOMIC DNA]</scope>
    <source>
        <strain evidence="2 3">CPMOR-1</strain>
    </source>
</reference>